<dbReference type="Pfam" id="PF03125">
    <property type="entry name" value="Sre"/>
    <property type="match status" value="1"/>
</dbReference>
<gene>
    <name evidence="3" type="ORF">PMAYCL1PPCAC_01094</name>
</gene>
<keyword evidence="2" id="KW-0812">Transmembrane</keyword>
<dbReference type="PANTHER" id="PTHR23128">
    <property type="entry name" value="SERPENTINE RECEPTOR, CLASS E (EPSILON)-RELATED"/>
    <property type="match status" value="1"/>
</dbReference>
<evidence type="ECO:0000313" key="4">
    <source>
        <dbReference type="Proteomes" id="UP001328107"/>
    </source>
</evidence>
<dbReference type="GO" id="GO:0016020">
    <property type="term" value="C:membrane"/>
    <property type="evidence" value="ECO:0007669"/>
    <property type="project" value="InterPro"/>
</dbReference>
<dbReference type="AlphaFoldDB" id="A0AAN4YZZ6"/>
<feature type="non-terminal residue" evidence="3">
    <location>
        <position position="175"/>
    </location>
</feature>
<sequence>VAANNGKTGTLFGTFVMVSQLTASTLIIIAIWIRNTILERRLKMSIDHNHLITEYTIGKKFQVQENLKSFKFIRNMIGSVIPLGAIVQVIATYNLGKSQDLQSFLRSFVDLLTTGSQLLAVIIGIFSLPEWRADLAQRFRQCKHRHRHKVPEANQPTNDETDTYFNQLTEAWNKP</sequence>
<feature type="transmembrane region" description="Helical" evidence="2">
    <location>
        <begin position="12"/>
        <end position="33"/>
    </location>
</feature>
<organism evidence="3 4">
    <name type="scientific">Pristionchus mayeri</name>
    <dbReference type="NCBI Taxonomy" id="1317129"/>
    <lineage>
        <taxon>Eukaryota</taxon>
        <taxon>Metazoa</taxon>
        <taxon>Ecdysozoa</taxon>
        <taxon>Nematoda</taxon>
        <taxon>Chromadorea</taxon>
        <taxon>Rhabditida</taxon>
        <taxon>Rhabditina</taxon>
        <taxon>Diplogasteromorpha</taxon>
        <taxon>Diplogasteroidea</taxon>
        <taxon>Neodiplogasteridae</taxon>
        <taxon>Pristionchus</taxon>
    </lineage>
</organism>
<protein>
    <recommendedName>
        <fullName evidence="5">G protein-coupled receptor</fullName>
    </recommendedName>
</protein>
<evidence type="ECO:0000313" key="3">
    <source>
        <dbReference type="EMBL" id="GMR30899.1"/>
    </source>
</evidence>
<keyword evidence="2" id="KW-0472">Membrane</keyword>
<dbReference type="InterPro" id="IPR004151">
    <property type="entry name" value="7TM_GPCR_serpentine_rcpt_Sre"/>
</dbReference>
<evidence type="ECO:0008006" key="5">
    <source>
        <dbReference type="Google" id="ProtNLM"/>
    </source>
</evidence>
<feature type="non-terminal residue" evidence="3">
    <location>
        <position position="1"/>
    </location>
</feature>
<feature type="transmembrane region" description="Helical" evidence="2">
    <location>
        <begin position="76"/>
        <end position="96"/>
    </location>
</feature>
<proteinExistence type="inferred from homology"/>
<keyword evidence="2" id="KW-1133">Transmembrane helix</keyword>
<accession>A0AAN4YZZ6</accession>
<dbReference type="Proteomes" id="UP001328107">
    <property type="component" value="Unassembled WGS sequence"/>
</dbReference>
<reference evidence="4" key="1">
    <citation type="submission" date="2022-10" db="EMBL/GenBank/DDBJ databases">
        <title>Genome assembly of Pristionchus species.</title>
        <authorList>
            <person name="Yoshida K."/>
            <person name="Sommer R.J."/>
        </authorList>
    </citation>
    <scope>NUCLEOTIDE SEQUENCE [LARGE SCALE GENOMIC DNA]</scope>
    <source>
        <strain evidence="4">RS5460</strain>
    </source>
</reference>
<dbReference type="GO" id="GO:0007606">
    <property type="term" value="P:sensory perception of chemical stimulus"/>
    <property type="evidence" value="ECO:0007669"/>
    <property type="project" value="InterPro"/>
</dbReference>
<evidence type="ECO:0000256" key="2">
    <source>
        <dbReference type="SAM" id="Phobius"/>
    </source>
</evidence>
<dbReference type="PANTHER" id="PTHR23128:SF132">
    <property type="entry name" value="SERPENTINE RECEPTOR, CLASS E (EPSILON)-RELATED"/>
    <property type="match status" value="1"/>
</dbReference>
<dbReference type="EMBL" id="BTRK01000001">
    <property type="protein sequence ID" value="GMR30899.1"/>
    <property type="molecule type" value="Genomic_DNA"/>
</dbReference>
<comment type="similarity">
    <text evidence="1">Belongs to the nematode receptor-like protein sre family.</text>
</comment>
<comment type="caution">
    <text evidence="3">The sequence shown here is derived from an EMBL/GenBank/DDBJ whole genome shotgun (WGS) entry which is preliminary data.</text>
</comment>
<keyword evidence="4" id="KW-1185">Reference proteome</keyword>
<name>A0AAN4YZZ6_9BILA</name>
<feature type="transmembrane region" description="Helical" evidence="2">
    <location>
        <begin position="108"/>
        <end position="128"/>
    </location>
</feature>
<evidence type="ECO:0000256" key="1">
    <source>
        <dbReference type="ARBA" id="ARBA00006803"/>
    </source>
</evidence>